<dbReference type="InterPro" id="IPR010419">
    <property type="entry name" value="CO_DH_gsu"/>
</dbReference>
<organism evidence="1 2">
    <name type="scientific">Cytobacillus solani</name>
    <dbReference type="NCBI Taxonomy" id="1637975"/>
    <lineage>
        <taxon>Bacteria</taxon>
        <taxon>Bacillati</taxon>
        <taxon>Bacillota</taxon>
        <taxon>Bacilli</taxon>
        <taxon>Bacillales</taxon>
        <taxon>Bacillaceae</taxon>
        <taxon>Cytobacillus</taxon>
    </lineage>
</organism>
<accession>A0A0Q3QJX2</accession>
<dbReference type="Proteomes" id="UP000050996">
    <property type="component" value="Unassembled WGS sequence"/>
</dbReference>
<dbReference type="InterPro" id="IPR023393">
    <property type="entry name" value="START-like_dom_sf"/>
</dbReference>
<dbReference type="STRING" id="1637975.AN957_04335"/>
<dbReference type="EMBL" id="LJIX01000006">
    <property type="protein sequence ID" value="KQL17910.1"/>
    <property type="molecule type" value="Genomic_DNA"/>
</dbReference>
<protein>
    <submittedName>
        <fullName evidence="1">Carbon monoxide dehydrogenase</fullName>
    </submittedName>
</protein>
<gene>
    <name evidence="1" type="ORF">AN957_04335</name>
</gene>
<dbReference type="CDD" id="cd07812">
    <property type="entry name" value="SRPBCC"/>
    <property type="match status" value="1"/>
</dbReference>
<keyword evidence="2" id="KW-1185">Reference proteome</keyword>
<dbReference type="Pfam" id="PF06240">
    <property type="entry name" value="COXG"/>
    <property type="match status" value="1"/>
</dbReference>
<dbReference type="SUPFAM" id="SSF55961">
    <property type="entry name" value="Bet v1-like"/>
    <property type="match status" value="1"/>
</dbReference>
<dbReference type="AlphaFoldDB" id="A0A0Q3QJX2"/>
<reference evidence="1 2" key="1">
    <citation type="submission" date="2015-09" db="EMBL/GenBank/DDBJ databases">
        <title>Genome sequencing project for genomic taxonomy and phylogenomics of Bacillus-like bacteria.</title>
        <authorList>
            <person name="Liu B."/>
            <person name="Wang J."/>
            <person name="Zhu Y."/>
            <person name="Liu G."/>
            <person name="Chen Q."/>
            <person name="Chen Z."/>
            <person name="Lan J."/>
            <person name="Che J."/>
            <person name="Ge C."/>
            <person name="Shi H."/>
            <person name="Pan Z."/>
            <person name="Liu X."/>
        </authorList>
    </citation>
    <scope>NUCLEOTIDE SEQUENCE [LARGE SCALE GENOMIC DNA]</scope>
    <source>
        <strain evidence="1 2">FJAT-18043</strain>
    </source>
</reference>
<proteinExistence type="predicted"/>
<evidence type="ECO:0000313" key="2">
    <source>
        <dbReference type="Proteomes" id="UP000050996"/>
    </source>
</evidence>
<evidence type="ECO:0000313" key="1">
    <source>
        <dbReference type="EMBL" id="KQL17910.1"/>
    </source>
</evidence>
<comment type="caution">
    <text evidence="1">The sequence shown here is derived from an EMBL/GenBank/DDBJ whole genome shotgun (WGS) entry which is preliminary data.</text>
</comment>
<dbReference type="Gene3D" id="3.30.530.20">
    <property type="match status" value="1"/>
</dbReference>
<sequence length="153" mass="17400">MTCFRQQVEVNVPIRFVWEFVSNINHWAPLVPGYIDHNIINKKESTWCFKSDIGIMKKKIELKVDITSWQEPSKVTFNLTGLNEKFSGHGFFTVEAINQQKSLMTGHLEMKAEGIMAKMANAIIQSSLPETTAELTEAVAAKIQDNYLIHTTK</sequence>
<name>A0A0Q3QJX2_9BACI</name>
<dbReference type="PATRIC" id="fig|1637975.4.peg.549"/>
<dbReference type="RefSeq" id="WP_053479126.1">
    <property type="nucleotide sequence ID" value="NZ_CP041305.1"/>
</dbReference>